<dbReference type="InterPro" id="IPR008538">
    <property type="entry name" value="Uma2"/>
</dbReference>
<dbReference type="PANTHER" id="PTHR34107:SF2">
    <property type="entry name" value="SLL0888 PROTEIN"/>
    <property type="match status" value="1"/>
</dbReference>
<keyword evidence="2" id="KW-0540">Nuclease</keyword>
<keyword evidence="2" id="KW-0255">Endonuclease</keyword>
<reference evidence="2" key="1">
    <citation type="submission" date="2022-06" db="EMBL/GenBank/DDBJ databases">
        <title>New cyanobacteria of genus Symplocastrum in benthos of Lake Baikal.</title>
        <authorList>
            <person name="Sorokovikova E."/>
            <person name="Tikhonova I."/>
            <person name="Krasnopeev A."/>
            <person name="Evseev P."/>
            <person name="Gladkikh A."/>
            <person name="Belykh O."/>
        </authorList>
    </citation>
    <scope>NUCLEOTIDE SEQUENCE</scope>
    <source>
        <strain evidence="2">BBK-W-15</strain>
    </source>
</reference>
<dbReference type="RefSeq" id="WP_254012756.1">
    <property type="nucleotide sequence ID" value="NZ_JAMZMM010000159.1"/>
</dbReference>
<dbReference type="InterPro" id="IPR011335">
    <property type="entry name" value="Restrct_endonuc-II-like"/>
</dbReference>
<evidence type="ECO:0000313" key="3">
    <source>
        <dbReference type="Proteomes" id="UP001204953"/>
    </source>
</evidence>
<dbReference type="PANTHER" id="PTHR34107">
    <property type="entry name" value="SLL0198 PROTEIN-RELATED"/>
    <property type="match status" value="1"/>
</dbReference>
<protein>
    <submittedName>
        <fullName evidence="2">Uma2 family endonuclease</fullName>
    </submittedName>
</protein>
<dbReference type="CDD" id="cd06260">
    <property type="entry name" value="DUF820-like"/>
    <property type="match status" value="1"/>
</dbReference>
<name>A0AAE3GSQ2_9CYAN</name>
<dbReference type="Gene3D" id="3.90.1570.10">
    <property type="entry name" value="tt1808, chain A"/>
    <property type="match status" value="1"/>
</dbReference>
<dbReference type="GO" id="GO:0004519">
    <property type="term" value="F:endonuclease activity"/>
    <property type="evidence" value="ECO:0007669"/>
    <property type="project" value="UniProtKB-KW"/>
</dbReference>
<dbReference type="SUPFAM" id="SSF52980">
    <property type="entry name" value="Restriction endonuclease-like"/>
    <property type="match status" value="1"/>
</dbReference>
<dbReference type="InterPro" id="IPR012296">
    <property type="entry name" value="Nuclease_put_TT1808"/>
</dbReference>
<feature type="domain" description="Putative restriction endonuclease" evidence="1">
    <location>
        <begin position="13"/>
        <end position="187"/>
    </location>
</feature>
<dbReference type="Pfam" id="PF05685">
    <property type="entry name" value="Uma2"/>
    <property type="match status" value="1"/>
</dbReference>
<evidence type="ECO:0000259" key="1">
    <source>
        <dbReference type="Pfam" id="PF05685"/>
    </source>
</evidence>
<accession>A0AAE3GSQ2</accession>
<comment type="caution">
    <text evidence="2">The sequence shown here is derived from an EMBL/GenBank/DDBJ whole genome shotgun (WGS) entry which is preliminary data.</text>
</comment>
<keyword evidence="3" id="KW-1185">Reference proteome</keyword>
<sequence>MMQTVAPKTLLTFEEFLAYDDGTDTRYELVDGELVEMPTESQENCDLAKFILFELAKHFPIALLAYKDIEVEVSGRRATCRLPDLLVHTEASKAALIGNNRNLITRDMPPPALVIEIVSPGSENRARDYRYKRTEYAARGIAEYWIVDPEMKQITVCKWVEGQYEDTVFTGEMRIVSDIVPGWELTVDLVFAASS</sequence>
<keyword evidence="2" id="KW-0378">Hydrolase</keyword>
<dbReference type="EMBL" id="JAMZMM010000159">
    <property type="protein sequence ID" value="MCP2729986.1"/>
    <property type="molecule type" value="Genomic_DNA"/>
</dbReference>
<gene>
    <name evidence="2" type="ORF">NJ959_16255</name>
</gene>
<evidence type="ECO:0000313" key="2">
    <source>
        <dbReference type="EMBL" id="MCP2729986.1"/>
    </source>
</evidence>
<proteinExistence type="predicted"/>
<organism evidence="2 3">
    <name type="scientific">Limnofasciculus baicalensis BBK-W-15</name>
    <dbReference type="NCBI Taxonomy" id="2699891"/>
    <lineage>
        <taxon>Bacteria</taxon>
        <taxon>Bacillati</taxon>
        <taxon>Cyanobacteriota</taxon>
        <taxon>Cyanophyceae</taxon>
        <taxon>Coleofasciculales</taxon>
        <taxon>Coleofasciculaceae</taxon>
        <taxon>Limnofasciculus</taxon>
        <taxon>Limnofasciculus baicalensis</taxon>
    </lineage>
</organism>
<dbReference type="Proteomes" id="UP001204953">
    <property type="component" value="Unassembled WGS sequence"/>
</dbReference>
<dbReference type="AlphaFoldDB" id="A0AAE3GSQ2"/>